<dbReference type="PROSITE" id="PS50158">
    <property type="entry name" value="ZF_CCHC"/>
    <property type="match status" value="1"/>
</dbReference>
<sequence length="1034" mass="113926">MSCPRVHLLTATYVRAYITGREFLLARSGAARSYAVQRLAFLSSDARVVTPLRMKVLNVAEKNDAAKSIANVMSRGSSQRREGYSQYNKIYQFDYMFQGQQVTMVMTSVSGHLQDVEFGGQYKSWKSCSPLALFDAPLVKFVPDKFQPIKRTLEREARGAQKLIIWTDCDREGENIGFEIIDVVTQANPRIQVLRARFSEITANSVNRALSSLRPPDHLQNDAVEVRRELDLRIGAAFTRFLTLRYQTAFPELSDMIISYGSCQFPTLGFVVERYKQIQEFKSEPFWKLSTTLQEERKRVTFNWKRVRLFDYDAVRALYEECIANPVATVTDVRKKSKSKWRPVALDTVEFEKHMSRKLKISAKTAMGIAEKLYTAGYVSYPRTETNKFPHDFNLRELVQQQTGDAAWGEFANRVLEEGVTPRNGNKSDEAHPPIHPIKYAPNLQGDEKRVYEYITRHFLACCSKDAKGFETTVEIEISSEKKWSDKDIPVFSTGDRYQPDSIQIQSGETSPPNLLTEADLIALMEKHGIGTDATHAEHIEKIQQRSYAGVQDNKFLPGKLGMGLVEADLESDLKLICEGKRAKDDVLRDQIRKYREKFEISLQRVADIDGQMQKYLDTQMGEPGVIQQTGITDQPAVRKCPSCNCDMTLRQKSSSESSATQSTQTPSRKGGYYIGCSGYPQCRNAIWLPRQMLEVRVLEENCPVCGPDTKLLQIQFKPGSVPPFIDLDYTGCIMCDKELKEAFSLNIKSTSSSTSSGMGGANTGSSTARGGTNSGKGSNNNWPGSGRGGTSAGRGGTSTGRGGTSTGRGGTSTGRGGTSTGRGGTSTGRGGTINRQYSTTPSAPMMSHPGMESANEENVPVCMCSQIAIVLTVKKEGPNQGRQFYKCNEGKCNFFLWADQPPEGSGNSGARQYDSPHSDLGNVVKCGCNMPANRLTVQKDGPNKGREFYACSKPRDQSCRFFQWADQETNSGGGANRGGGTRGRGGAGREGGASKGGGARGGGASRGGGAKRKCGQCREEGHTKKTCPQLNSF</sequence>
<proteinExistence type="inferred from homology"/>
<dbReference type="GO" id="GO:0005634">
    <property type="term" value="C:nucleus"/>
    <property type="evidence" value="ECO:0007669"/>
    <property type="project" value="TreeGrafter"/>
</dbReference>
<dbReference type="GO" id="GO:0008270">
    <property type="term" value="F:zinc ion binding"/>
    <property type="evidence" value="ECO:0007669"/>
    <property type="project" value="UniProtKB-KW"/>
</dbReference>
<evidence type="ECO:0000256" key="9">
    <source>
        <dbReference type="ARBA" id="ARBA00023235"/>
    </source>
</evidence>
<gene>
    <name evidence="17" type="ORF">EB796_006210</name>
</gene>
<dbReference type="GO" id="GO:0006281">
    <property type="term" value="P:DNA repair"/>
    <property type="evidence" value="ECO:0007669"/>
    <property type="project" value="TreeGrafter"/>
</dbReference>
<dbReference type="InterPro" id="IPR023405">
    <property type="entry name" value="Topo_IA_core_domain"/>
</dbReference>
<dbReference type="Gene3D" id="1.10.460.10">
    <property type="entry name" value="Topoisomerase I, domain 2"/>
    <property type="match status" value="2"/>
</dbReference>
<dbReference type="PROSITE" id="PS51999">
    <property type="entry name" value="ZF_GRF"/>
    <property type="match status" value="2"/>
</dbReference>
<dbReference type="InterPro" id="IPR034144">
    <property type="entry name" value="TOPRIM_TopoIII"/>
</dbReference>
<feature type="compositionally biased region" description="Low complexity" evidence="12">
    <location>
        <begin position="764"/>
        <end position="782"/>
    </location>
</feature>
<evidence type="ECO:0000256" key="2">
    <source>
        <dbReference type="ARBA" id="ARBA00009446"/>
    </source>
</evidence>
<feature type="compositionally biased region" description="Polar residues" evidence="12">
    <location>
        <begin position="834"/>
        <end position="843"/>
    </location>
</feature>
<evidence type="ECO:0000256" key="6">
    <source>
        <dbReference type="ARBA" id="ARBA00022833"/>
    </source>
</evidence>
<comment type="similarity">
    <text evidence="2 11">Belongs to the type IA topoisomerase family.</text>
</comment>
<dbReference type="InterPro" id="IPR013824">
    <property type="entry name" value="Topo_IA_cen_sub1"/>
</dbReference>
<dbReference type="Gene3D" id="1.10.290.10">
    <property type="entry name" value="Topoisomerase I, domain 4"/>
    <property type="match status" value="1"/>
</dbReference>
<dbReference type="InterPro" id="IPR013497">
    <property type="entry name" value="Topo_IA_cen"/>
</dbReference>
<dbReference type="GO" id="GO:0006310">
    <property type="term" value="P:DNA recombination"/>
    <property type="evidence" value="ECO:0007669"/>
    <property type="project" value="TreeGrafter"/>
</dbReference>
<evidence type="ECO:0000259" key="13">
    <source>
        <dbReference type="PROSITE" id="PS50158"/>
    </source>
</evidence>
<dbReference type="EC" id="5.6.2.1" evidence="3 11"/>
<keyword evidence="7 11" id="KW-0799">Topoisomerase</keyword>
<dbReference type="PROSITE" id="PS50880">
    <property type="entry name" value="TOPRIM"/>
    <property type="match status" value="1"/>
</dbReference>
<dbReference type="Pfam" id="PF01751">
    <property type="entry name" value="Toprim"/>
    <property type="match status" value="1"/>
</dbReference>
<feature type="domain" description="GRF-type" evidence="15">
    <location>
        <begin position="863"/>
        <end position="902"/>
    </location>
</feature>
<evidence type="ECO:0000256" key="7">
    <source>
        <dbReference type="ARBA" id="ARBA00023029"/>
    </source>
</evidence>
<dbReference type="PROSITE" id="PS52039">
    <property type="entry name" value="TOPO_IA_2"/>
    <property type="match status" value="1"/>
</dbReference>
<keyword evidence="18" id="KW-1185">Reference proteome</keyword>
<feature type="region of interest" description="Disordered" evidence="12">
    <location>
        <begin position="971"/>
        <end position="1034"/>
    </location>
</feature>
<feature type="domain" description="CCHC-type" evidence="13">
    <location>
        <begin position="1013"/>
        <end position="1030"/>
    </location>
</feature>
<keyword evidence="4" id="KW-0479">Metal-binding</keyword>
<keyword evidence="5 10" id="KW-0863">Zinc-finger</keyword>
<dbReference type="InterPro" id="IPR013826">
    <property type="entry name" value="Topo_IA_cen_sub3"/>
</dbReference>
<evidence type="ECO:0000256" key="1">
    <source>
        <dbReference type="ARBA" id="ARBA00000213"/>
    </source>
</evidence>
<organism evidence="17 18">
    <name type="scientific">Bugula neritina</name>
    <name type="common">Brown bryozoan</name>
    <name type="synonym">Sertularia neritina</name>
    <dbReference type="NCBI Taxonomy" id="10212"/>
    <lineage>
        <taxon>Eukaryota</taxon>
        <taxon>Metazoa</taxon>
        <taxon>Spiralia</taxon>
        <taxon>Lophotrochozoa</taxon>
        <taxon>Bryozoa</taxon>
        <taxon>Gymnolaemata</taxon>
        <taxon>Cheilostomatida</taxon>
        <taxon>Flustrina</taxon>
        <taxon>Buguloidea</taxon>
        <taxon>Bugulidae</taxon>
        <taxon>Bugula</taxon>
    </lineage>
</organism>
<evidence type="ECO:0000313" key="17">
    <source>
        <dbReference type="EMBL" id="KAF6035492.1"/>
    </source>
</evidence>
<protein>
    <recommendedName>
        <fullName evidence="3 11">DNA topoisomerase</fullName>
        <ecNumber evidence="3 11">5.6.2.1</ecNumber>
    </recommendedName>
</protein>
<evidence type="ECO:0000256" key="8">
    <source>
        <dbReference type="ARBA" id="ARBA00023125"/>
    </source>
</evidence>
<dbReference type="InterPro" id="IPR000380">
    <property type="entry name" value="Topo_IA"/>
</dbReference>
<feature type="region of interest" description="Disordered" evidence="12">
    <location>
        <begin position="750"/>
        <end position="855"/>
    </location>
</feature>
<dbReference type="InterPro" id="IPR003601">
    <property type="entry name" value="Topo_IA_2"/>
</dbReference>
<evidence type="ECO:0000256" key="4">
    <source>
        <dbReference type="ARBA" id="ARBA00022723"/>
    </source>
</evidence>
<dbReference type="InterPro" id="IPR023406">
    <property type="entry name" value="Topo_IA_AS"/>
</dbReference>
<comment type="function">
    <text evidence="11">Introduces a single-strand break via transesterification at a target site in duplex DNA. Releases the supercoiling and torsional tension of DNA introduced during the DNA replication and transcription by transiently cleaving and rejoining one strand of the DNA duplex. The scissile phosphodiester is attacked by the catalytic tyrosine of the enzyme, resulting in the formation of a DNA-(5'-phosphotyrosyl)-enzyme intermediate and the expulsion of a 3'-OH DNA strand.</text>
</comment>
<accession>A0A7J7KA03</accession>
<dbReference type="SMART" id="SM00436">
    <property type="entry name" value="TOP1Bc"/>
    <property type="match status" value="1"/>
</dbReference>
<dbReference type="InterPro" id="IPR010666">
    <property type="entry name" value="Znf_GRF"/>
</dbReference>
<dbReference type="PANTHER" id="PTHR11390">
    <property type="entry name" value="PROKARYOTIC DNA TOPOISOMERASE"/>
    <property type="match status" value="1"/>
</dbReference>
<feature type="domain" description="Topo IA-type catalytic" evidence="16">
    <location>
        <begin position="217"/>
        <end position="614"/>
    </location>
</feature>
<evidence type="ECO:0000256" key="3">
    <source>
        <dbReference type="ARBA" id="ARBA00012891"/>
    </source>
</evidence>
<dbReference type="PRINTS" id="PR00417">
    <property type="entry name" value="PRTPISMRASEI"/>
</dbReference>
<dbReference type="GO" id="GO:0031422">
    <property type="term" value="C:RecQ family helicase-topoisomerase III complex"/>
    <property type="evidence" value="ECO:0007669"/>
    <property type="project" value="TreeGrafter"/>
</dbReference>
<evidence type="ECO:0000256" key="11">
    <source>
        <dbReference type="RuleBase" id="RU362092"/>
    </source>
</evidence>
<dbReference type="Pfam" id="PF01131">
    <property type="entry name" value="Topoisom_bac"/>
    <property type="match status" value="1"/>
</dbReference>
<evidence type="ECO:0000259" key="15">
    <source>
        <dbReference type="PROSITE" id="PS51999"/>
    </source>
</evidence>
<keyword evidence="6" id="KW-0862">Zinc</keyword>
<dbReference type="CDD" id="cd03362">
    <property type="entry name" value="TOPRIM_TopoIA_TopoIII"/>
    <property type="match status" value="1"/>
</dbReference>
<dbReference type="FunFam" id="1.10.290.10:FF:000001">
    <property type="entry name" value="DNA topoisomerase"/>
    <property type="match status" value="1"/>
</dbReference>
<dbReference type="CDD" id="cd00186">
    <property type="entry name" value="TOP1Ac"/>
    <property type="match status" value="1"/>
</dbReference>
<feature type="domain" description="Toprim" evidence="14">
    <location>
        <begin position="55"/>
        <end position="199"/>
    </location>
</feature>
<dbReference type="OrthoDB" id="430051at2759"/>
<evidence type="ECO:0000313" key="18">
    <source>
        <dbReference type="Proteomes" id="UP000593567"/>
    </source>
</evidence>
<feature type="domain" description="GRF-type" evidence="15">
    <location>
        <begin position="927"/>
        <end position="969"/>
    </location>
</feature>
<dbReference type="AlphaFoldDB" id="A0A7J7KA03"/>
<evidence type="ECO:0000259" key="16">
    <source>
        <dbReference type="PROSITE" id="PS52039"/>
    </source>
</evidence>
<dbReference type="InterPro" id="IPR001878">
    <property type="entry name" value="Znf_CCHC"/>
</dbReference>
<evidence type="ECO:0000259" key="14">
    <source>
        <dbReference type="PROSITE" id="PS50880"/>
    </source>
</evidence>
<dbReference type="SMART" id="SM00493">
    <property type="entry name" value="TOPRIM"/>
    <property type="match status" value="1"/>
</dbReference>
<name>A0A7J7KA03_BUGNE</name>
<dbReference type="InterPro" id="IPR006171">
    <property type="entry name" value="TOPRIM_dom"/>
</dbReference>
<dbReference type="PROSITE" id="PS00396">
    <property type="entry name" value="TOPO_IA_1"/>
    <property type="match status" value="1"/>
</dbReference>
<keyword evidence="9 11" id="KW-0413">Isomerase</keyword>
<feature type="compositionally biased region" description="Gly residues" evidence="12">
    <location>
        <begin position="786"/>
        <end position="832"/>
    </location>
</feature>
<dbReference type="GO" id="GO:0003677">
    <property type="term" value="F:DNA binding"/>
    <property type="evidence" value="ECO:0007669"/>
    <property type="project" value="UniProtKB-KW"/>
</dbReference>
<dbReference type="Gene3D" id="3.40.50.140">
    <property type="match status" value="1"/>
</dbReference>
<dbReference type="SUPFAM" id="SSF56712">
    <property type="entry name" value="Prokaryotic type I DNA topoisomerase"/>
    <property type="match status" value="1"/>
</dbReference>
<dbReference type="Proteomes" id="UP000593567">
    <property type="component" value="Unassembled WGS sequence"/>
</dbReference>
<comment type="caution">
    <text evidence="17">The sequence shown here is derived from an EMBL/GenBank/DDBJ whole genome shotgun (WGS) entry which is preliminary data.</text>
</comment>
<evidence type="ECO:0000256" key="12">
    <source>
        <dbReference type="SAM" id="MobiDB-lite"/>
    </source>
</evidence>
<dbReference type="Pfam" id="PF06839">
    <property type="entry name" value="Zn_ribbon_GRF"/>
    <property type="match status" value="2"/>
</dbReference>
<dbReference type="SMART" id="SM00437">
    <property type="entry name" value="TOP1Ac"/>
    <property type="match status" value="1"/>
</dbReference>
<dbReference type="FunFam" id="3.40.50.140:FF:000003">
    <property type="entry name" value="DNA topoisomerase"/>
    <property type="match status" value="1"/>
</dbReference>
<dbReference type="PANTHER" id="PTHR11390:SF21">
    <property type="entry name" value="DNA TOPOISOMERASE 3-ALPHA"/>
    <property type="match status" value="1"/>
</dbReference>
<dbReference type="InterPro" id="IPR003602">
    <property type="entry name" value="Topo_IA_DNA-bd_dom"/>
</dbReference>
<keyword evidence="8 11" id="KW-0238">DNA-binding</keyword>
<reference evidence="17" key="1">
    <citation type="submission" date="2020-06" db="EMBL/GenBank/DDBJ databases">
        <title>Draft genome of Bugula neritina, a colonial animal packing powerful symbionts and potential medicines.</title>
        <authorList>
            <person name="Rayko M."/>
        </authorList>
    </citation>
    <scope>NUCLEOTIDE SEQUENCE [LARGE SCALE GENOMIC DNA]</scope>
    <source>
        <strain evidence="17">Kwan_BN1</strain>
    </source>
</reference>
<evidence type="ECO:0000256" key="5">
    <source>
        <dbReference type="ARBA" id="ARBA00022771"/>
    </source>
</evidence>
<dbReference type="GO" id="GO:0006265">
    <property type="term" value="P:DNA topological change"/>
    <property type="evidence" value="ECO:0007669"/>
    <property type="project" value="InterPro"/>
</dbReference>
<feature type="compositionally biased region" description="Gly residues" evidence="12">
    <location>
        <begin position="972"/>
        <end position="1009"/>
    </location>
</feature>
<evidence type="ECO:0000256" key="10">
    <source>
        <dbReference type="PROSITE-ProRule" id="PRU00047"/>
    </source>
</evidence>
<dbReference type="GO" id="GO:0003917">
    <property type="term" value="F:DNA topoisomerase type I (single strand cut, ATP-independent) activity"/>
    <property type="evidence" value="ECO:0007669"/>
    <property type="project" value="UniProtKB-EC"/>
</dbReference>
<comment type="catalytic activity">
    <reaction evidence="1 11">
        <text>ATP-independent breakage of single-stranded DNA, followed by passage and rejoining.</text>
        <dbReference type="EC" id="5.6.2.1"/>
    </reaction>
</comment>
<dbReference type="EMBL" id="VXIV02000871">
    <property type="protein sequence ID" value="KAF6035492.1"/>
    <property type="molecule type" value="Genomic_DNA"/>
</dbReference>